<protein>
    <recommendedName>
        <fullName evidence="11">Tegument protein UL47</fullName>
    </recommendedName>
</protein>
<feature type="compositionally biased region" description="Acidic residues" evidence="12">
    <location>
        <begin position="14"/>
        <end position="24"/>
    </location>
</feature>
<keyword evidence="8 11" id="KW-0805">Transcription regulation</keyword>
<evidence type="ECO:0000256" key="4">
    <source>
        <dbReference type="ARBA" id="ARBA00022562"/>
    </source>
</evidence>
<evidence type="ECO:0000256" key="1">
    <source>
        <dbReference type="ARBA" id="ARBA00004147"/>
    </source>
</evidence>
<dbReference type="GO" id="GO:0042025">
    <property type="term" value="C:host cell nucleus"/>
    <property type="evidence" value="ECO:0007669"/>
    <property type="project" value="UniProtKB-SubCell"/>
</dbReference>
<keyword evidence="4 11" id="KW-1048">Host nucleus</keyword>
<reference evidence="13 14" key="1">
    <citation type="journal article" date="2001" name="Virology">
        <title>The DNA sequence of the simian varicella virus genome.</title>
        <authorList>
            <person name="Gray W.L."/>
            <person name="Starnes H.B."/>
            <person name="White M.W."/>
            <person name="Mahalingam R."/>
        </authorList>
    </citation>
    <scope>NUCLEOTIDE SEQUENCE [LARGE SCALE GENOMIC DNA]</scope>
</reference>
<evidence type="ECO:0000256" key="7">
    <source>
        <dbReference type="ARBA" id="ARBA00022921"/>
    </source>
</evidence>
<comment type="domain">
    <text evidence="11">The nuclear export signal is CRM1-dependent.</text>
</comment>
<sequence length="642" mass="71691">MDNSNTISIPSNSDNEEGELIDSDNDDGIFIYMDAYQPPNENFSSRERETLSSGFVHDVSSDVDGVLFNQVVGQDYVTQLRINDASEEKPVPVRCDQQVNVRYNCESTDEDFNEEWIMARVTKRYEYMYFCDISQESLVTPMLPSSPRLPLQVLRAIPALPMCAWELSHRFPLLYTVRPIRLSKVEDENIRLERKCTESTHSHVPRWTSCTLPYNTGKMYIEHLPGSYNVSLRAISQGTAIWHRMILSTASCAISNRISHGDGVLFLLDAAIRISANCVYLGHGNGVGIGDGCWVTNQIAGLPSGLTPCYLARNSLWGPDQGPSIAIMRGFLGALAYWPELRVALAEPATASIRYATGNIEVAEWFLFSRTHCLKPSFVQTERELFSSFFSLYVTLCGGILNWICRATAMYLGPPEHPELLNKAMLCCTPYYHIPLNSDLLCDLEVLLWGNMPLKTICETHPSVARLMSGYHAIRTASTNLMLEFADRSTDDDDEGALSAYLGLTVLLQRALGHTNLLLMLLAGATLYGGKDITVLDGILSAYVKLITATSPLYSHQTLTSFWKDRDDAMRTLHIEPCSSVAPIEHNHITQAAPCEVNFNFVGADTIYPRDRPVRTTSLAQALMEFRDEIVGIDCTHAFSCR</sequence>
<organism evidence="13 14">
    <name type="scientific">Cercopithecine herpesvirus 9 (strain DHV)</name>
    <name type="common">CeHV-9</name>
    <name type="synonym">Simian varicella virus</name>
    <dbReference type="NCBI Taxonomy" id="36348"/>
    <lineage>
        <taxon>Viruses</taxon>
        <taxon>Duplodnaviria</taxon>
        <taxon>Heunggongvirae</taxon>
        <taxon>Peploviricota</taxon>
        <taxon>Herviviricetes</taxon>
        <taxon>Herpesvirales</taxon>
        <taxon>Orthoherpesviridae</taxon>
        <taxon>Alphaherpesvirinae</taxon>
        <taxon>Varicellovirus</taxon>
        <taxon>Varicellovirus cercopithecinealpha9</taxon>
    </lineage>
</organism>
<evidence type="ECO:0000256" key="9">
    <source>
        <dbReference type="ARBA" id="ARBA00023163"/>
    </source>
</evidence>
<dbReference type="InterPro" id="IPR005029">
    <property type="entry name" value="Herpes_UL47"/>
</dbReference>
<comment type="similarity">
    <text evidence="3 11">Belongs to the alphaherpesvirinae HHV-1 UL47 family.</text>
</comment>
<evidence type="ECO:0000256" key="5">
    <source>
        <dbReference type="ARBA" id="ARBA00022580"/>
    </source>
</evidence>
<keyword evidence="5 11" id="KW-0920">Virion tegument</keyword>
<dbReference type="Proteomes" id="UP000159358">
    <property type="component" value="Segment"/>
</dbReference>
<dbReference type="EMBL" id="AF275348">
    <property type="protein sequence ID" value="AAG27184.1"/>
    <property type="molecule type" value="Genomic_DNA"/>
</dbReference>
<dbReference type="Pfam" id="PF03362">
    <property type="entry name" value="Herpes_UL47"/>
    <property type="match status" value="1"/>
</dbReference>
<accession>Q9E204</accession>
<dbReference type="RefSeq" id="NP_077426.1">
    <property type="nucleotide sequence ID" value="NC_002686.2"/>
</dbReference>
<evidence type="ECO:0000256" key="6">
    <source>
        <dbReference type="ARBA" id="ARBA00022844"/>
    </source>
</evidence>
<comment type="function">
    <text evidence="11">Tegument protein that can bind to various RNA transcripts. Plays a role in the attenuation of selective viral and cellular mRNA degradation by modulating the activity of host shutoff RNase UL41/VHS. Also plays a role in the primary envelopment of virions in the perinuclear space, probably by interacting with two nuclear egress proteins UL31 and UL34.</text>
</comment>
<keyword evidence="9 11" id="KW-0804">Transcription</keyword>
<comment type="subcellular location">
    <subcellularLocation>
        <location evidence="2 11">Host cytoplasm</location>
    </subcellularLocation>
    <subcellularLocation>
        <location evidence="1 11">Host nucleus</location>
    </subcellularLocation>
    <subcellularLocation>
        <location evidence="11">Virion tegument</location>
    </subcellularLocation>
    <text evidence="11">Major tegument protein of the virion. Undergoes nucleocytoplasmic shuttling during infection. Localizes to the major sites of transcription in the infected cell nucleus.</text>
</comment>
<evidence type="ECO:0000256" key="11">
    <source>
        <dbReference type="RuleBase" id="RU369113"/>
    </source>
</evidence>
<dbReference type="GeneID" id="920552"/>
<dbReference type="GO" id="GO:0019033">
    <property type="term" value="C:viral tegument"/>
    <property type="evidence" value="ECO:0007669"/>
    <property type="project" value="UniProtKB-SubCell"/>
</dbReference>
<keyword evidence="14" id="KW-1185">Reference proteome</keyword>
<keyword evidence="10 11" id="KW-1035">Host cytoplasm</keyword>
<dbReference type="GO" id="GO:0006355">
    <property type="term" value="P:regulation of DNA-templated transcription"/>
    <property type="evidence" value="ECO:0007669"/>
    <property type="project" value="UniProtKB-UniRule"/>
</dbReference>
<comment type="subunit">
    <text evidence="11">Interacts with US3 kinase. Interacts with UL31 and UL34; these interactions seem important for efficient virion nuclear egress. Interacts with UL41/VHS.</text>
</comment>
<proteinExistence type="inferred from homology"/>
<evidence type="ECO:0000256" key="3">
    <source>
        <dbReference type="ARBA" id="ARBA00005238"/>
    </source>
</evidence>
<keyword evidence="6 11" id="KW-0946">Virion</keyword>
<dbReference type="GO" id="GO:0030430">
    <property type="term" value="C:host cell cytoplasm"/>
    <property type="evidence" value="ECO:0007669"/>
    <property type="project" value="UniProtKB-SubCell"/>
</dbReference>
<evidence type="ECO:0000256" key="8">
    <source>
        <dbReference type="ARBA" id="ARBA00023015"/>
    </source>
</evidence>
<evidence type="ECO:0000256" key="12">
    <source>
        <dbReference type="SAM" id="MobiDB-lite"/>
    </source>
</evidence>
<dbReference type="KEGG" id="vg:920552"/>
<evidence type="ECO:0000256" key="2">
    <source>
        <dbReference type="ARBA" id="ARBA00004192"/>
    </source>
</evidence>
<organismHost>
    <name type="scientific">Chlorocebus aethiops</name>
    <name type="common">Green monkey</name>
    <name type="synonym">Cercopithecus aethiops</name>
    <dbReference type="NCBI Taxonomy" id="9534"/>
</organismHost>
<evidence type="ECO:0000256" key="10">
    <source>
        <dbReference type="ARBA" id="ARBA00023200"/>
    </source>
</evidence>
<evidence type="ECO:0000313" key="13">
    <source>
        <dbReference type="EMBL" id="AAG27184.1"/>
    </source>
</evidence>
<dbReference type="GO" id="GO:0003723">
    <property type="term" value="F:RNA binding"/>
    <property type="evidence" value="ECO:0007669"/>
    <property type="project" value="UniProtKB-UniRule"/>
</dbReference>
<name>Q9E204_CHV9D</name>
<feature type="region of interest" description="Disordered" evidence="12">
    <location>
        <begin position="1"/>
        <end position="24"/>
    </location>
</feature>
<feature type="compositionally biased region" description="Polar residues" evidence="12">
    <location>
        <begin position="1"/>
        <end position="13"/>
    </location>
</feature>
<evidence type="ECO:0000313" key="14">
    <source>
        <dbReference type="Proteomes" id="UP000159358"/>
    </source>
</evidence>
<keyword evidence="11" id="KW-0694">RNA-binding</keyword>
<keyword evidence="7 11" id="KW-0426">Late protein</keyword>